<sequence length="146" mass="16316">MKQALLYSAKVTITTLVLCLPVTFAVMMAYIRSIPLISGNYNFQFNFNISDGAVFVVMAFTALLFYSKKMAEANAGIYNKHKITNRAFLTSVIVFIVYLLVFGKLDGYPFSGFLVTYGPSFLIMFICMKAFPLRNDLLITGGVEKV</sequence>
<dbReference type="RefSeq" id="WP_039475006.1">
    <property type="nucleotide sequence ID" value="NZ_JSYN01000010.1"/>
</dbReference>
<proteinExistence type="predicted"/>
<dbReference type="AlphaFoldDB" id="A0A0C1FR10"/>
<organism evidence="2 3">
    <name type="scientific">Pedobacter kyungheensis</name>
    <dbReference type="NCBI Taxonomy" id="1069985"/>
    <lineage>
        <taxon>Bacteria</taxon>
        <taxon>Pseudomonadati</taxon>
        <taxon>Bacteroidota</taxon>
        <taxon>Sphingobacteriia</taxon>
        <taxon>Sphingobacteriales</taxon>
        <taxon>Sphingobacteriaceae</taxon>
        <taxon>Pedobacter</taxon>
    </lineage>
</organism>
<comment type="caution">
    <text evidence="2">The sequence shown here is derived from an EMBL/GenBank/DDBJ whole genome shotgun (WGS) entry which is preliminary data.</text>
</comment>
<protein>
    <submittedName>
        <fullName evidence="2">Uncharacterized protein</fullName>
    </submittedName>
</protein>
<dbReference type="EMBL" id="JSYN01000010">
    <property type="protein sequence ID" value="KIA94198.1"/>
    <property type="molecule type" value="Genomic_DNA"/>
</dbReference>
<gene>
    <name evidence="2" type="ORF">OC25_09670</name>
</gene>
<dbReference type="OrthoDB" id="773304at2"/>
<reference evidence="2 3" key="1">
    <citation type="submission" date="2014-10" db="EMBL/GenBank/DDBJ databases">
        <title>Pedobacter Kyungheensis.</title>
        <authorList>
            <person name="Anderson B.M."/>
            <person name="Newman J.D."/>
        </authorList>
    </citation>
    <scope>NUCLEOTIDE SEQUENCE [LARGE SCALE GENOMIC DNA]</scope>
    <source>
        <strain evidence="2 3">KACC 16221</strain>
    </source>
</reference>
<evidence type="ECO:0000313" key="3">
    <source>
        <dbReference type="Proteomes" id="UP000031246"/>
    </source>
</evidence>
<keyword evidence="1" id="KW-0812">Transmembrane</keyword>
<keyword evidence="3" id="KW-1185">Reference proteome</keyword>
<evidence type="ECO:0000313" key="2">
    <source>
        <dbReference type="EMBL" id="KIA94198.1"/>
    </source>
</evidence>
<feature type="transmembrane region" description="Helical" evidence="1">
    <location>
        <begin position="111"/>
        <end position="131"/>
    </location>
</feature>
<accession>A0A0C1FR10</accession>
<keyword evidence="1" id="KW-0472">Membrane</keyword>
<keyword evidence="1" id="KW-1133">Transmembrane helix</keyword>
<feature type="transmembrane region" description="Helical" evidence="1">
    <location>
        <begin position="87"/>
        <end position="105"/>
    </location>
</feature>
<feature type="transmembrane region" description="Helical" evidence="1">
    <location>
        <begin position="12"/>
        <end position="31"/>
    </location>
</feature>
<name>A0A0C1FR10_9SPHI</name>
<dbReference type="Proteomes" id="UP000031246">
    <property type="component" value="Unassembled WGS sequence"/>
</dbReference>
<feature type="transmembrane region" description="Helical" evidence="1">
    <location>
        <begin position="43"/>
        <end position="66"/>
    </location>
</feature>
<evidence type="ECO:0000256" key="1">
    <source>
        <dbReference type="SAM" id="Phobius"/>
    </source>
</evidence>